<protein>
    <recommendedName>
        <fullName evidence="2">SAM-dependent methyltransferase</fullName>
    </recommendedName>
</protein>
<organism evidence="1">
    <name type="scientific">uncultured Gemmatimonadaceae bacterium</name>
    <dbReference type="NCBI Taxonomy" id="246130"/>
    <lineage>
        <taxon>Bacteria</taxon>
        <taxon>Pseudomonadati</taxon>
        <taxon>Gemmatimonadota</taxon>
        <taxon>Gemmatimonadia</taxon>
        <taxon>Gemmatimonadales</taxon>
        <taxon>Gemmatimonadaceae</taxon>
        <taxon>environmental samples</taxon>
    </lineage>
</organism>
<dbReference type="AlphaFoldDB" id="A0A6J4K4X8"/>
<name>A0A6J4K4X8_9BACT</name>
<dbReference type="InterPro" id="IPR029063">
    <property type="entry name" value="SAM-dependent_MTases_sf"/>
</dbReference>
<dbReference type="EMBL" id="CADCTU010000095">
    <property type="protein sequence ID" value="CAA9295118.1"/>
    <property type="molecule type" value="Genomic_DNA"/>
</dbReference>
<dbReference type="PANTHER" id="PTHR14614">
    <property type="entry name" value="HEPATOCELLULAR CARCINOMA-ASSOCIATED ANTIGEN"/>
    <property type="match status" value="1"/>
</dbReference>
<dbReference type="SUPFAM" id="SSF53335">
    <property type="entry name" value="S-adenosyl-L-methionine-dependent methyltransferases"/>
    <property type="match status" value="1"/>
</dbReference>
<proteinExistence type="predicted"/>
<accession>A0A6J4K4X8</accession>
<dbReference type="InterPro" id="IPR019410">
    <property type="entry name" value="Methyltransf_16"/>
</dbReference>
<dbReference type="CDD" id="cd02440">
    <property type="entry name" value="AdoMet_MTases"/>
    <property type="match status" value="1"/>
</dbReference>
<evidence type="ECO:0008006" key="2">
    <source>
        <dbReference type="Google" id="ProtNLM"/>
    </source>
</evidence>
<dbReference type="Pfam" id="PF10294">
    <property type="entry name" value="Methyltransf_16"/>
    <property type="match status" value="1"/>
</dbReference>
<evidence type="ECO:0000313" key="1">
    <source>
        <dbReference type="EMBL" id="CAA9295118.1"/>
    </source>
</evidence>
<dbReference type="Gene3D" id="3.40.50.150">
    <property type="entry name" value="Vaccinia Virus protein VP39"/>
    <property type="match status" value="1"/>
</dbReference>
<gene>
    <name evidence="1" type="ORF">AVDCRST_MAG11-418</name>
</gene>
<sequence>MSTPDDDRAPLRTSIGEIPLDEYRLALGGREWRVLHTGAVLSHADEQHYLREQKDRLPYGVVLWPAAVALAHDVAARADALRGQRVLELGAGTGLPGIVAATLGARVVQTDRHELALAVCRRNGARNGAPPIEYRLADWSAWSDTGRYDCILGSDVLYAEAMHPHLRRIFDANLAPGGRVLLADPFRASSFRLLEALEQGGWSVAMSKWTVGEDADPRAVGVFELTRPRADTAAGGRA</sequence>
<reference evidence="1" key="1">
    <citation type="submission" date="2020-02" db="EMBL/GenBank/DDBJ databases">
        <authorList>
            <person name="Meier V. D."/>
        </authorList>
    </citation>
    <scope>NUCLEOTIDE SEQUENCE</scope>
    <source>
        <strain evidence="1">AVDCRST_MAG11</strain>
    </source>
</reference>